<keyword evidence="4" id="KW-0378">Hydrolase</keyword>
<feature type="compositionally biased region" description="Low complexity" evidence="9">
    <location>
        <begin position="1902"/>
        <end position="1917"/>
    </location>
</feature>
<evidence type="ECO:0000259" key="12">
    <source>
        <dbReference type="Pfam" id="PF13087"/>
    </source>
</evidence>
<feature type="compositionally biased region" description="Gly residues" evidence="9">
    <location>
        <begin position="1932"/>
        <end position="1942"/>
    </location>
</feature>
<evidence type="ECO:0000256" key="6">
    <source>
        <dbReference type="ARBA" id="ARBA00022840"/>
    </source>
</evidence>
<dbReference type="GO" id="GO:0006369">
    <property type="term" value="P:termination of RNA polymerase II transcription"/>
    <property type="evidence" value="ECO:0007669"/>
    <property type="project" value="TreeGrafter"/>
</dbReference>
<comment type="subcellular location">
    <subcellularLocation>
        <location evidence="1">Nucleus</location>
    </subcellularLocation>
</comment>
<dbReference type="InterPro" id="IPR024481">
    <property type="entry name" value="Helicase_Sen1_N"/>
</dbReference>
<keyword evidence="5" id="KW-0347">Helicase</keyword>
<dbReference type="GO" id="GO:0001147">
    <property type="term" value="F:transcription termination site sequence-specific DNA binding"/>
    <property type="evidence" value="ECO:0007669"/>
    <property type="project" value="TreeGrafter"/>
</dbReference>
<dbReference type="EMBL" id="JAUKUD010000003">
    <property type="protein sequence ID" value="KAK0749492.1"/>
    <property type="molecule type" value="Genomic_DNA"/>
</dbReference>
<feature type="domain" description="Helicase SEN1 beta-barrel" evidence="13">
    <location>
        <begin position="1172"/>
        <end position="1271"/>
    </location>
</feature>
<evidence type="ECO:0000256" key="4">
    <source>
        <dbReference type="ARBA" id="ARBA00022801"/>
    </source>
</evidence>
<evidence type="ECO:0000256" key="7">
    <source>
        <dbReference type="ARBA" id="ARBA00023242"/>
    </source>
</evidence>
<feature type="compositionally biased region" description="Acidic residues" evidence="9">
    <location>
        <begin position="33"/>
        <end position="48"/>
    </location>
</feature>
<dbReference type="PANTHER" id="PTHR10887:SF495">
    <property type="entry name" value="HELICASE SENATAXIN ISOFORM X1-RELATED"/>
    <property type="match status" value="1"/>
</dbReference>
<feature type="domain" description="DNA2/NAM7 helicase helicase" evidence="11">
    <location>
        <begin position="1320"/>
        <end position="1612"/>
    </location>
</feature>
<keyword evidence="7" id="KW-0539">Nucleus</keyword>
<comment type="caution">
    <text evidence="14">The sequence shown here is derived from an EMBL/GenBank/DDBJ whole genome shotgun (WGS) entry which is preliminary data.</text>
</comment>
<dbReference type="GO" id="GO:0016787">
    <property type="term" value="F:hydrolase activity"/>
    <property type="evidence" value="ECO:0007669"/>
    <property type="project" value="UniProtKB-KW"/>
</dbReference>
<evidence type="ECO:0000256" key="9">
    <source>
        <dbReference type="SAM" id="MobiDB-lite"/>
    </source>
</evidence>
<evidence type="ECO:0000259" key="13">
    <source>
        <dbReference type="Pfam" id="PF23576"/>
    </source>
</evidence>
<evidence type="ECO:0000256" key="1">
    <source>
        <dbReference type="ARBA" id="ARBA00004123"/>
    </source>
</evidence>
<dbReference type="GO" id="GO:0005694">
    <property type="term" value="C:chromosome"/>
    <property type="evidence" value="ECO:0007669"/>
    <property type="project" value="UniProtKB-ARBA"/>
</dbReference>
<dbReference type="Pfam" id="PF12726">
    <property type="entry name" value="SEN1_N"/>
    <property type="match status" value="1"/>
</dbReference>
<dbReference type="InterPro" id="IPR056474">
    <property type="entry name" value="SEN1_barrel"/>
</dbReference>
<keyword evidence="3" id="KW-0547">Nucleotide-binding</keyword>
<organism evidence="14 15">
    <name type="scientific">Schizothecium vesticola</name>
    <dbReference type="NCBI Taxonomy" id="314040"/>
    <lineage>
        <taxon>Eukaryota</taxon>
        <taxon>Fungi</taxon>
        <taxon>Dikarya</taxon>
        <taxon>Ascomycota</taxon>
        <taxon>Pezizomycotina</taxon>
        <taxon>Sordariomycetes</taxon>
        <taxon>Sordariomycetidae</taxon>
        <taxon>Sordariales</taxon>
        <taxon>Schizotheciaceae</taxon>
        <taxon>Schizothecium</taxon>
    </lineage>
</organism>
<accession>A0AA40K8Q0</accession>
<keyword evidence="15" id="KW-1185">Reference proteome</keyword>
<feature type="coiled-coil region" evidence="8">
    <location>
        <begin position="980"/>
        <end position="1007"/>
    </location>
</feature>
<feature type="compositionally biased region" description="Basic and acidic residues" evidence="9">
    <location>
        <begin position="1966"/>
        <end position="1977"/>
    </location>
</feature>
<feature type="domain" description="Helicase Sen1 N-terminal" evidence="10">
    <location>
        <begin position="90"/>
        <end position="831"/>
    </location>
</feature>
<evidence type="ECO:0000313" key="15">
    <source>
        <dbReference type="Proteomes" id="UP001172155"/>
    </source>
</evidence>
<dbReference type="Pfam" id="PF13086">
    <property type="entry name" value="AAA_11"/>
    <property type="match status" value="1"/>
</dbReference>
<feature type="compositionally biased region" description="Acidic residues" evidence="9">
    <location>
        <begin position="1049"/>
        <end position="1059"/>
    </location>
</feature>
<dbReference type="Gene3D" id="3.40.50.300">
    <property type="entry name" value="P-loop containing nucleotide triphosphate hydrolases"/>
    <property type="match status" value="2"/>
</dbReference>
<dbReference type="InterPro" id="IPR045055">
    <property type="entry name" value="DNA2/NAM7-like"/>
</dbReference>
<protein>
    <submittedName>
        <fullName evidence="14">SEN1 N terminal-domain-containing protein</fullName>
    </submittedName>
</protein>
<evidence type="ECO:0000256" key="3">
    <source>
        <dbReference type="ARBA" id="ARBA00022741"/>
    </source>
</evidence>
<dbReference type="InterPro" id="IPR041679">
    <property type="entry name" value="DNA2/NAM7-like_C"/>
</dbReference>
<feature type="region of interest" description="Disordered" evidence="9">
    <location>
        <begin position="1863"/>
        <end position="2060"/>
    </location>
</feature>
<dbReference type="Pfam" id="PF13087">
    <property type="entry name" value="AAA_12"/>
    <property type="match status" value="1"/>
</dbReference>
<dbReference type="GO" id="GO:0004386">
    <property type="term" value="F:helicase activity"/>
    <property type="evidence" value="ECO:0007669"/>
    <property type="project" value="UniProtKB-KW"/>
</dbReference>
<gene>
    <name evidence="14" type="ORF">B0T18DRAFT_323892</name>
</gene>
<evidence type="ECO:0000259" key="10">
    <source>
        <dbReference type="Pfam" id="PF12726"/>
    </source>
</evidence>
<sequence length="2060" mass="228481">MEANQQIFDALLSLWNEFKAFPPEAHLFCPKTDDDDQTNYEEPNIDEEGASREDKAKHIEQGIARHLTAYRLSLLLALRPEEAGAWLTQWSDTVNSFLTRCDSCATKWHRSRERFLKALENDLEPAAIDHIQKRLNEFDKERIDRGLAKARALLEEQGPKVPAKLAEQDLSAVLALFEALCSMAYLHHPDNRTSFDYVFQMTQQKRPLRMSRTSGLIPTMTFFLFDEDPYRIKFARASWQRIPPQSLSAEEWDWSVGSQLTEAILRVTPNRGPVTPGKVSRFWQGIQVILPALSEQRIRESLRGMEVSPSVYLLALDHLGVASPEALTEILKGLRALLDGSGKAFWAAFDQVTPSVMVEEIFKSPGFRGFLDNSLIPEQPKEDGTPNGIVPLLADWLRALIHSLPLNRRSDACETILRHLFETFRGDLNLSQEGKITSTLAGLASLHESLEGFVRSPSSFDTGTSLMIVNQLLNRVVQYKEVIITAAQLRSVDKFNVGLSATAVSIIHSALALDAMATRVEWNALIEIQPVQDAVKRDSGQLWESFLEMLWSGQVELAKAMLMATLPLRSIERFIPLRKGVLDQKQKQFNARYQQQTMAIGKMLGRLSDFNESDLDRFCSEPQGETIAPIVSSLIHGEEAIREAGMELIKATTGEMLPSDAINKMLKEYLCPFLNAFAGAISSLADEKKTHSPWAHMVPLLKCSELVLDGLCDPGVGQLRLKTLTPAERTTVRVWWESQWQVVGHSFKMMRTWHSKVEKKSMENFCRDVIDLANRVLAQDGLVASALTAPDNEKGDSAAAAMKIVLNPCNAIAEFVVDMLQLQDLWLIQGIIGLIQKLVARLKDSDIALSPKAVAMIHSMTKKRLFSTGVRGYPLKTNLTDEQRIELLKALGEDAEIEFQFIGARPVDKGVHDKAALKQSRLDFTKASAASLSASVKADLDNLTPHSDKRKAMLDALPKQLPKPLAKPLAKSKVEPKPLMSGASIKEARLKEKAEKAKRDADAIAKAKALRAPPKIVAGEGSGLLGISATRGKDHAPVAKDEIMVGSSSEDDDSDDDDDMLVRRAGAGKKSLDEAERRRRGILVDQRGPVKKQRIQRSAKDMRARLIPPMDILHQAILEWDIFHGGNDPPNGYRLAEVSDSYTDPQSYKKTFFPLLINEAWRSFVTSKDETTSKPFGVKILSRMTVDKFMEVTATVKVTISRERGCSEGDIVILSKGGDPLNQPGEHHCLARIWKTAYKKENVEISFRLSTKGNQILSSLIPGSETTVVKITNMTTIEREYAALESLQYYDLMQEVLHAEPSPMQIFGQEAVEGVMKNYQLNTGQAKAILNAKENDGFTLVQGPPGTGKTKTIVAMVGCLLPPNTLKSTNGAVSISKPEMPGVYTPKGTSKKLLVCAPSNAAVDELVLRLKAGVKSFNGGFHKINVVRLGRPDAINAAVRDVTLEELVKTRMDTELNKNVPSNRELMHKEAGELKEKIGELRPRLEAARASEDRDLAMKIQREFDELKRKQAHIGARIDADKSSGNTYAREVEIKKRQIQQDILDKAHVLCATLSGSGHEMFKNLNVEFETVIIDEAAQCVELSALIPLKYGCHKCILVGDPKQLPPTVLSQSAARYGYDQSLFVRMQKNHANDVHLLDQQYRMHPEISKFPSREFYEGLLQDGADMGKMRMQPWHQSTLLGPYRFFDVKGSQQRGPRNQSLVNDEELKVAMQLYQRIRTDYGDTDFKGKIGIITPYKAQLFRLRDRFTERYGAGILEDIEFNTTDAFQGRECEIIIFSCVRASPTGGIGFMTDIRRMNVGLTRAKSSLWILGDSRALVQGEFWAKLIDDARNRDRYTAGNVMGLLSQPGQKLSASAFAALQGGDHTKQEAKKEERTVIDPDEDVVMMDAPSGNARPLRAVPSGPTSDSRSSSTGHSRSSEPLPPTIPYRGQGIGGLNGRGEAGQVVQRSAGPPMIQTTTSTKKRHLEDGGQPDPKKMHQQQGTQHSPSMAPRGPRGQAAPVDPSAMEVLGLVPPSRPSPPAPGPQSGPSMRPPPGAGGQRVSEAKKKPVDPFIRRKPPR</sequence>
<dbReference type="PANTHER" id="PTHR10887">
    <property type="entry name" value="DNA2/NAM7 HELICASE FAMILY"/>
    <property type="match status" value="1"/>
</dbReference>
<dbReference type="GO" id="GO:0005524">
    <property type="term" value="F:ATP binding"/>
    <property type="evidence" value="ECO:0007669"/>
    <property type="project" value="UniProtKB-KW"/>
</dbReference>
<feature type="region of interest" description="Disordered" evidence="9">
    <location>
        <begin position="1037"/>
        <end position="1076"/>
    </location>
</feature>
<feature type="region of interest" description="Disordered" evidence="9">
    <location>
        <begin position="29"/>
        <end position="55"/>
    </location>
</feature>
<feature type="compositionally biased region" description="Pro residues" evidence="9">
    <location>
        <begin position="2015"/>
        <end position="2036"/>
    </location>
</feature>
<dbReference type="CDD" id="cd18042">
    <property type="entry name" value="DEXXQc_SETX"/>
    <property type="match status" value="1"/>
</dbReference>
<dbReference type="SUPFAM" id="SSF52540">
    <property type="entry name" value="P-loop containing nucleoside triphosphate hydrolases"/>
    <property type="match status" value="1"/>
</dbReference>
<evidence type="ECO:0000256" key="2">
    <source>
        <dbReference type="ARBA" id="ARBA00007913"/>
    </source>
</evidence>
<dbReference type="InterPro" id="IPR041677">
    <property type="entry name" value="DNA2/NAM7_AAA_11"/>
</dbReference>
<dbReference type="FunFam" id="3.40.50.300:FF:000326">
    <property type="entry name" value="P-loop containing nucleoside triphosphate hydrolase"/>
    <property type="match status" value="1"/>
</dbReference>
<evidence type="ECO:0000313" key="14">
    <source>
        <dbReference type="EMBL" id="KAK0749492.1"/>
    </source>
</evidence>
<reference evidence="14" key="1">
    <citation type="submission" date="2023-06" db="EMBL/GenBank/DDBJ databases">
        <title>Genome-scale phylogeny and comparative genomics of the fungal order Sordariales.</title>
        <authorList>
            <consortium name="Lawrence Berkeley National Laboratory"/>
            <person name="Hensen N."/>
            <person name="Bonometti L."/>
            <person name="Westerberg I."/>
            <person name="Brannstrom I.O."/>
            <person name="Guillou S."/>
            <person name="Cros-Aarteil S."/>
            <person name="Calhoun S."/>
            <person name="Haridas S."/>
            <person name="Kuo A."/>
            <person name="Mondo S."/>
            <person name="Pangilinan J."/>
            <person name="Riley R."/>
            <person name="LaButti K."/>
            <person name="Andreopoulos B."/>
            <person name="Lipzen A."/>
            <person name="Chen C."/>
            <person name="Yanf M."/>
            <person name="Daum C."/>
            <person name="Ng V."/>
            <person name="Clum A."/>
            <person name="Steindorff A."/>
            <person name="Ohm R."/>
            <person name="Martin F."/>
            <person name="Silar P."/>
            <person name="Natvig D."/>
            <person name="Lalanne C."/>
            <person name="Gautier V."/>
            <person name="Ament-velasquez S.L."/>
            <person name="Kruys A."/>
            <person name="Hutchinson M.I."/>
            <person name="Powell A.J."/>
            <person name="Barry K."/>
            <person name="Miller A.N."/>
            <person name="Grigoriev I.V."/>
            <person name="Debuchy R."/>
            <person name="Gladieux P."/>
            <person name="Thoren M.H."/>
            <person name="Johannesson H."/>
        </authorList>
    </citation>
    <scope>NUCLEOTIDE SEQUENCE</scope>
    <source>
        <strain evidence="14">SMH3187-1</strain>
    </source>
</reference>
<evidence type="ECO:0000259" key="11">
    <source>
        <dbReference type="Pfam" id="PF13086"/>
    </source>
</evidence>
<feature type="domain" description="DNA2/NAM7 helicase-like C-terminal" evidence="12">
    <location>
        <begin position="1619"/>
        <end position="1815"/>
    </location>
</feature>
<dbReference type="CDD" id="cd18808">
    <property type="entry name" value="SF1_C_Upf1"/>
    <property type="match status" value="1"/>
</dbReference>
<dbReference type="FunFam" id="3.40.50.300:FF:001152">
    <property type="entry name" value="tRNA-splicing endonuclease, putative"/>
    <property type="match status" value="1"/>
</dbReference>
<dbReference type="Pfam" id="PF23576">
    <property type="entry name" value="SEN1_barrel"/>
    <property type="match status" value="1"/>
</dbReference>
<dbReference type="Proteomes" id="UP001172155">
    <property type="component" value="Unassembled WGS sequence"/>
</dbReference>
<dbReference type="GO" id="GO:0016604">
    <property type="term" value="C:nuclear body"/>
    <property type="evidence" value="ECO:0007669"/>
    <property type="project" value="TreeGrafter"/>
</dbReference>
<dbReference type="InterPro" id="IPR027417">
    <property type="entry name" value="P-loop_NTPase"/>
</dbReference>
<dbReference type="InterPro" id="IPR047187">
    <property type="entry name" value="SF1_C_Upf1"/>
</dbReference>
<comment type="similarity">
    <text evidence="2">Belongs to the DNA2/NAM7 helicase family.</text>
</comment>
<keyword evidence="6" id="KW-0067">ATP-binding</keyword>
<keyword evidence="8" id="KW-0175">Coiled coil</keyword>
<evidence type="ECO:0000256" key="5">
    <source>
        <dbReference type="ARBA" id="ARBA00022806"/>
    </source>
</evidence>
<feature type="compositionally biased region" description="Basic and acidic residues" evidence="9">
    <location>
        <begin position="1865"/>
        <end position="1879"/>
    </location>
</feature>
<feature type="compositionally biased region" description="Basic and acidic residues" evidence="9">
    <location>
        <begin position="2043"/>
        <end position="2054"/>
    </location>
</feature>
<proteinExistence type="inferred from homology"/>
<evidence type="ECO:0000256" key="8">
    <source>
        <dbReference type="SAM" id="Coils"/>
    </source>
</evidence>
<name>A0AA40K8Q0_9PEZI</name>